<sequence>MCRACQAPNWPTSTGSLPVFAALAAIHEVSSCNPTASILTLQNKEDISYFLFTATFFTRSYQAKATVLVNMGAVGNFMDLTLAQSLGLSLLPPQSLIAASKVLVLSYPLTNPLSYCTGSHVFVSKFSAVEDLLYPVIVGVGWCHLVQIDCLTDKLHFLLDRSQGSFPLLPLGQEPPESCLSLATTPVSPPKPFALPAILTPFKDAFDATLSCALPPHSCHNLTFKITVDLVRIDAPMYSLSRIER</sequence>
<evidence type="ECO:0000313" key="2">
    <source>
        <dbReference type="Proteomes" id="UP001165960"/>
    </source>
</evidence>
<protein>
    <submittedName>
        <fullName evidence="1">Uncharacterized protein</fullName>
    </submittedName>
</protein>
<gene>
    <name evidence="1" type="ORF">DSO57_1039567</name>
</gene>
<dbReference type="EMBL" id="QTSX02000706">
    <property type="protein sequence ID" value="KAJ9086823.1"/>
    <property type="molecule type" value="Genomic_DNA"/>
</dbReference>
<name>A0ACC2UIZ8_9FUNG</name>
<keyword evidence="2" id="KW-1185">Reference proteome</keyword>
<organism evidence="1 2">
    <name type="scientific">Entomophthora muscae</name>
    <dbReference type="NCBI Taxonomy" id="34485"/>
    <lineage>
        <taxon>Eukaryota</taxon>
        <taxon>Fungi</taxon>
        <taxon>Fungi incertae sedis</taxon>
        <taxon>Zoopagomycota</taxon>
        <taxon>Entomophthoromycotina</taxon>
        <taxon>Entomophthoromycetes</taxon>
        <taxon>Entomophthorales</taxon>
        <taxon>Entomophthoraceae</taxon>
        <taxon>Entomophthora</taxon>
    </lineage>
</organism>
<reference evidence="1" key="1">
    <citation type="submission" date="2022-04" db="EMBL/GenBank/DDBJ databases">
        <title>Genome of the entomopathogenic fungus Entomophthora muscae.</title>
        <authorList>
            <person name="Elya C."/>
            <person name="Lovett B.R."/>
            <person name="Lee E."/>
            <person name="Macias A.M."/>
            <person name="Hajek A.E."/>
            <person name="De Bivort B.L."/>
            <person name="Kasson M.T."/>
            <person name="De Fine Licht H.H."/>
            <person name="Stajich J.E."/>
        </authorList>
    </citation>
    <scope>NUCLEOTIDE SEQUENCE</scope>
    <source>
        <strain evidence="1">Berkeley</strain>
    </source>
</reference>
<dbReference type="Proteomes" id="UP001165960">
    <property type="component" value="Unassembled WGS sequence"/>
</dbReference>
<proteinExistence type="predicted"/>
<comment type="caution">
    <text evidence="1">The sequence shown here is derived from an EMBL/GenBank/DDBJ whole genome shotgun (WGS) entry which is preliminary data.</text>
</comment>
<evidence type="ECO:0000313" key="1">
    <source>
        <dbReference type="EMBL" id="KAJ9086823.1"/>
    </source>
</evidence>
<accession>A0ACC2UIZ8</accession>